<evidence type="ECO:0000259" key="2">
    <source>
        <dbReference type="Pfam" id="PF23572"/>
    </source>
</evidence>
<dbReference type="Pfam" id="PF23572">
    <property type="entry name" value="GH3_C"/>
    <property type="match status" value="1"/>
</dbReference>
<feature type="domain" description="GH3 middle" evidence="1">
    <location>
        <begin position="335"/>
        <end position="404"/>
    </location>
</feature>
<accession>A0A381P2P8</accession>
<gene>
    <name evidence="3" type="ORF">METZ01_LOCUS13668</name>
</gene>
<evidence type="ECO:0008006" key="4">
    <source>
        <dbReference type="Google" id="ProtNLM"/>
    </source>
</evidence>
<evidence type="ECO:0000259" key="1">
    <source>
        <dbReference type="Pfam" id="PF23571"/>
    </source>
</evidence>
<dbReference type="GO" id="GO:0016881">
    <property type="term" value="F:acid-amino acid ligase activity"/>
    <property type="evidence" value="ECO:0007669"/>
    <property type="project" value="TreeGrafter"/>
</dbReference>
<dbReference type="Gene3D" id="3.40.50.12780">
    <property type="entry name" value="N-terminal domain of ligase-like"/>
    <property type="match status" value="1"/>
</dbReference>
<proteinExistence type="predicted"/>
<name>A0A381P2P8_9ZZZZ</name>
<evidence type="ECO:0000313" key="3">
    <source>
        <dbReference type="EMBL" id="SUZ60814.1"/>
    </source>
</evidence>
<dbReference type="PANTHER" id="PTHR31901">
    <property type="entry name" value="GH3 DOMAIN-CONTAINING PROTEIN"/>
    <property type="match status" value="1"/>
</dbReference>
<feature type="domain" description="GH3 C-terminal" evidence="2">
    <location>
        <begin position="420"/>
        <end position="523"/>
    </location>
</feature>
<dbReference type="GO" id="GO:0005737">
    <property type="term" value="C:cytoplasm"/>
    <property type="evidence" value="ECO:0007669"/>
    <property type="project" value="TreeGrafter"/>
</dbReference>
<dbReference type="AlphaFoldDB" id="A0A381P2P8"/>
<dbReference type="InterPro" id="IPR020845">
    <property type="entry name" value="AMP-binding_CS"/>
</dbReference>
<dbReference type="Pfam" id="PF23571">
    <property type="entry name" value="GH3_M"/>
    <property type="match status" value="1"/>
</dbReference>
<dbReference type="PANTHER" id="PTHR31901:SF9">
    <property type="entry name" value="GH3 DOMAIN-CONTAINING PROTEIN"/>
    <property type="match status" value="1"/>
</dbReference>
<reference evidence="3" key="1">
    <citation type="submission" date="2018-05" db="EMBL/GenBank/DDBJ databases">
        <authorList>
            <person name="Lanie J.A."/>
            <person name="Ng W.-L."/>
            <person name="Kazmierczak K.M."/>
            <person name="Andrzejewski T.M."/>
            <person name="Davidsen T.M."/>
            <person name="Wayne K.J."/>
            <person name="Tettelin H."/>
            <person name="Glass J.I."/>
            <person name="Rusch D."/>
            <person name="Podicherti R."/>
            <person name="Tsui H.-C.T."/>
            <person name="Winkler M.E."/>
        </authorList>
    </citation>
    <scope>NUCLEOTIDE SEQUENCE</scope>
</reference>
<dbReference type="InterPro" id="IPR055377">
    <property type="entry name" value="GH3_M"/>
</dbReference>
<dbReference type="Pfam" id="PF03321">
    <property type="entry name" value="GH3"/>
    <property type="match status" value="1"/>
</dbReference>
<dbReference type="InterPro" id="IPR042099">
    <property type="entry name" value="ANL_N_sf"/>
</dbReference>
<dbReference type="InterPro" id="IPR055378">
    <property type="entry name" value="GH3_C"/>
</dbReference>
<dbReference type="EMBL" id="UINC01000766">
    <property type="protein sequence ID" value="SUZ60814.1"/>
    <property type="molecule type" value="Genomic_DNA"/>
</dbReference>
<sequence>MQLFRWTHWRPFVQATKQPVEVQTSLLRRLLHRNRDTRFGREHGFSTIKSYADFAAVVPVQTYETLRPYIDDQERTGEPALNAEPPVMYARTSGTTGAAKLIPILQDTIQAHKRSQAIQSYVQFSADARAYYGHCLAIVSPAEEGVLDSGTPYGSTSGFMYENMPALARMKYVLPYEVFGITDYDLKYLLILRLAVTYRDVTHVACANPSTLVKLLSVLADNRATLLQDVIQGTFSRANDLSGELQAMIAPLLSCSPVRAAELRTVFASPRPTFADLWPELRLVSTWTGGSCRIPLATVRPTLPPGTRVGELGYLASELRGTLVPDLDRDGGTPTIHENFFEFVERNDWDAGRRTFCLVDQIRPGKEYYIIPTTGAGLYRYFMNDIVRVTGSFHATPTIEFVQKGKGVTNITGEKLYESQVIEAVRLTEDETSSISGFFLMLADADRATYRLVIECSTPTETWWNKTLGSVERQLLSLNVEYAAKRASGRLQHLELLPVRPGTGEAYKRHCLSQGQREGQFKLIALQYQSDCTFPFADFRLDVLGPESG</sequence>
<organism evidence="3">
    <name type="scientific">marine metagenome</name>
    <dbReference type="NCBI Taxonomy" id="408172"/>
    <lineage>
        <taxon>unclassified sequences</taxon>
        <taxon>metagenomes</taxon>
        <taxon>ecological metagenomes</taxon>
    </lineage>
</organism>
<dbReference type="PROSITE" id="PS00455">
    <property type="entry name" value="AMP_BINDING"/>
    <property type="match status" value="1"/>
</dbReference>
<dbReference type="InterPro" id="IPR004993">
    <property type="entry name" value="GH3"/>
</dbReference>
<protein>
    <recommendedName>
        <fullName evidence="4">GH3 auxin-responsive promoter family protein</fullName>
    </recommendedName>
</protein>